<dbReference type="VEuPathDB" id="FungiDB:BO71DRAFT_394764"/>
<gene>
    <name evidence="6" type="ORF">BO71DRAFT_394764</name>
</gene>
<dbReference type="SUPFAM" id="SSF51905">
    <property type="entry name" value="FAD/NAD(P)-binding domain"/>
    <property type="match status" value="1"/>
</dbReference>
<dbReference type="InterPro" id="IPR002938">
    <property type="entry name" value="FAD-bd"/>
</dbReference>
<keyword evidence="1" id="KW-0285">Flavoprotein</keyword>
<evidence type="ECO:0000256" key="2">
    <source>
        <dbReference type="ARBA" id="ARBA00022827"/>
    </source>
</evidence>
<dbReference type="PANTHER" id="PTHR46720">
    <property type="entry name" value="HYDROXYLASE, PUTATIVE (AFU_ORTHOLOGUE AFUA_3G01460)-RELATED"/>
    <property type="match status" value="1"/>
</dbReference>
<evidence type="ECO:0000259" key="5">
    <source>
        <dbReference type="Pfam" id="PF01494"/>
    </source>
</evidence>
<reference evidence="6 7" key="1">
    <citation type="submission" date="2018-02" db="EMBL/GenBank/DDBJ databases">
        <title>The genomes of Aspergillus section Nigri reveals drivers in fungal speciation.</title>
        <authorList>
            <consortium name="DOE Joint Genome Institute"/>
            <person name="Vesth T.C."/>
            <person name="Nybo J."/>
            <person name="Theobald S."/>
            <person name="Brandl J."/>
            <person name="Frisvad J.C."/>
            <person name="Nielsen K.F."/>
            <person name="Lyhne E.K."/>
            <person name="Kogle M.E."/>
            <person name="Kuo A."/>
            <person name="Riley R."/>
            <person name="Clum A."/>
            <person name="Nolan M."/>
            <person name="Lipzen A."/>
            <person name="Salamov A."/>
            <person name="Henrissat B."/>
            <person name="Wiebenga A."/>
            <person name="De vries R.P."/>
            <person name="Grigoriev I.V."/>
            <person name="Mortensen U.H."/>
            <person name="Andersen M.R."/>
            <person name="Baker S.E."/>
        </authorList>
    </citation>
    <scope>NUCLEOTIDE SEQUENCE [LARGE SCALE GENOMIC DNA]</scope>
    <source>
        <strain evidence="6 7">CBS 707.79</strain>
    </source>
</reference>
<keyword evidence="3" id="KW-0560">Oxidoreductase</keyword>
<feature type="compositionally biased region" description="Basic residues" evidence="4">
    <location>
        <begin position="33"/>
        <end position="50"/>
    </location>
</feature>
<feature type="region of interest" description="Disordered" evidence="4">
    <location>
        <begin position="1"/>
        <end position="51"/>
    </location>
</feature>
<evidence type="ECO:0000313" key="7">
    <source>
        <dbReference type="Proteomes" id="UP000247810"/>
    </source>
</evidence>
<name>A0A319DXS5_9EURO</name>
<dbReference type="GO" id="GO:0071949">
    <property type="term" value="F:FAD binding"/>
    <property type="evidence" value="ECO:0007669"/>
    <property type="project" value="InterPro"/>
</dbReference>
<organism evidence="6 7">
    <name type="scientific">Aspergillus ellipticus CBS 707.79</name>
    <dbReference type="NCBI Taxonomy" id="1448320"/>
    <lineage>
        <taxon>Eukaryota</taxon>
        <taxon>Fungi</taxon>
        <taxon>Dikarya</taxon>
        <taxon>Ascomycota</taxon>
        <taxon>Pezizomycotina</taxon>
        <taxon>Eurotiomycetes</taxon>
        <taxon>Eurotiomycetidae</taxon>
        <taxon>Eurotiales</taxon>
        <taxon>Aspergillaceae</taxon>
        <taxon>Aspergillus</taxon>
        <taxon>Aspergillus subgen. Circumdati</taxon>
    </lineage>
</organism>
<dbReference type="GO" id="GO:0044550">
    <property type="term" value="P:secondary metabolite biosynthetic process"/>
    <property type="evidence" value="ECO:0007669"/>
    <property type="project" value="TreeGrafter"/>
</dbReference>
<dbReference type="STRING" id="1448320.A0A319DXS5"/>
<keyword evidence="2" id="KW-0274">FAD</keyword>
<sequence>MRLCWEKQSRDANQSAAAQPNWTTPAPSAPKQHQQHHQHNPHHHHPKSHPPHTLIPILIPLSIMTTPIRIAISGGGLAGACLLHALLPHKHLDVHIFESASSFKESGMAVGIARNALSALDLIGPSTAQCLSRAGAVPMRGVRFMLAQGPDAESLISETHENDDITDNEKRVTSIVHRAAFLHELLSGVDPERMHASKKLERYVENPDGSLVLYFADGTIHECDILIGADGIRSTVRRLILGEEDPAAKPRSTGAWCVMTLMPYTEVQKCLGKGFVDVEDAREYMWVGDGSYLIHNVLQQGELVQVVVATHEKEGEVKADRWNRMVGVEEIRGLFKGWPQRLYEAVDQLLCTKDEQPAMYLWEHPPASTYVSGPVCIMGDAAHATSPWQGSGGGMSVEDSMILSTLLGRAETVTQARTALQVYDRVRRPRTQRIVESSRGTGRIACGLGEETGLDLGKLRGKLLPRWDFIVDFDNEKHRDEAVEMFEREVKGET</sequence>
<evidence type="ECO:0000256" key="3">
    <source>
        <dbReference type="ARBA" id="ARBA00023002"/>
    </source>
</evidence>
<accession>A0A319DXS5</accession>
<dbReference type="Proteomes" id="UP000247810">
    <property type="component" value="Unassembled WGS sequence"/>
</dbReference>
<dbReference type="InterPro" id="IPR036188">
    <property type="entry name" value="FAD/NAD-bd_sf"/>
</dbReference>
<dbReference type="Gene3D" id="3.50.50.60">
    <property type="entry name" value="FAD/NAD(P)-binding domain"/>
    <property type="match status" value="1"/>
</dbReference>
<evidence type="ECO:0000256" key="1">
    <source>
        <dbReference type="ARBA" id="ARBA00022630"/>
    </source>
</evidence>
<feature type="domain" description="FAD-binding" evidence="5">
    <location>
        <begin position="367"/>
        <end position="437"/>
    </location>
</feature>
<dbReference type="PRINTS" id="PR00420">
    <property type="entry name" value="RNGMNOXGNASE"/>
</dbReference>
<dbReference type="Pfam" id="PF01494">
    <property type="entry name" value="FAD_binding_3"/>
    <property type="match status" value="1"/>
</dbReference>
<keyword evidence="7" id="KW-1185">Reference proteome</keyword>
<proteinExistence type="predicted"/>
<feature type="compositionally biased region" description="Basic and acidic residues" evidence="4">
    <location>
        <begin position="1"/>
        <end position="10"/>
    </location>
</feature>
<evidence type="ECO:0000256" key="4">
    <source>
        <dbReference type="SAM" id="MobiDB-lite"/>
    </source>
</evidence>
<dbReference type="InterPro" id="IPR051104">
    <property type="entry name" value="FAD_monoxygenase"/>
</dbReference>
<feature type="compositionally biased region" description="Polar residues" evidence="4">
    <location>
        <begin position="11"/>
        <end position="24"/>
    </location>
</feature>
<dbReference type="OrthoDB" id="417877at2759"/>
<dbReference type="EMBL" id="KZ825806">
    <property type="protein sequence ID" value="PYH98987.1"/>
    <property type="molecule type" value="Genomic_DNA"/>
</dbReference>
<evidence type="ECO:0000313" key="6">
    <source>
        <dbReference type="EMBL" id="PYH98987.1"/>
    </source>
</evidence>
<dbReference type="PANTHER" id="PTHR46720:SF3">
    <property type="entry name" value="FAD-BINDING DOMAIN-CONTAINING PROTEIN-RELATED"/>
    <property type="match status" value="1"/>
</dbReference>
<dbReference type="AlphaFoldDB" id="A0A319DXS5"/>
<dbReference type="GO" id="GO:0016491">
    <property type="term" value="F:oxidoreductase activity"/>
    <property type="evidence" value="ECO:0007669"/>
    <property type="project" value="UniProtKB-KW"/>
</dbReference>
<protein>
    <submittedName>
        <fullName evidence="6">FAD/NAD(P)-binding domain-containing protein</fullName>
    </submittedName>
</protein>